<dbReference type="InterPro" id="IPR011006">
    <property type="entry name" value="CheY-like_superfamily"/>
</dbReference>
<evidence type="ECO:0000256" key="2">
    <source>
        <dbReference type="ARBA" id="ARBA00012438"/>
    </source>
</evidence>
<dbReference type="CDD" id="cd00075">
    <property type="entry name" value="HATPase"/>
    <property type="match status" value="1"/>
</dbReference>
<organism evidence="13 14">
    <name type="scientific">Coleofasciculus chthonoplastes PCC 7420</name>
    <dbReference type="NCBI Taxonomy" id="118168"/>
    <lineage>
        <taxon>Bacteria</taxon>
        <taxon>Bacillati</taxon>
        <taxon>Cyanobacteriota</taxon>
        <taxon>Cyanophyceae</taxon>
        <taxon>Coleofasciculales</taxon>
        <taxon>Coleofasciculaceae</taxon>
        <taxon>Coleofasciculus</taxon>
    </lineage>
</organism>
<evidence type="ECO:0000256" key="8">
    <source>
        <dbReference type="ARBA" id="ARBA00023012"/>
    </source>
</evidence>
<evidence type="ECO:0000256" key="10">
    <source>
        <dbReference type="SAM" id="Coils"/>
    </source>
</evidence>
<evidence type="ECO:0000256" key="7">
    <source>
        <dbReference type="ARBA" id="ARBA00022840"/>
    </source>
</evidence>
<dbReference type="SUPFAM" id="SSF55874">
    <property type="entry name" value="ATPase domain of HSP90 chaperone/DNA topoisomerase II/histidine kinase"/>
    <property type="match status" value="1"/>
</dbReference>
<feature type="coiled-coil region" evidence="10">
    <location>
        <begin position="127"/>
        <end position="179"/>
    </location>
</feature>
<evidence type="ECO:0000256" key="3">
    <source>
        <dbReference type="ARBA" id="ARBA00022553"/>
    </source>
</evidence>
<dbReference type="PROSITE" id="PS50109">
    <property type="entry name" value="HIS_KIN"/>
    <property type="match status" value="1"/>
</dbReference>
<dbReference type="EMBL" id="DS989849">
    <property type="protein sequence ID" value="EDX75540.1"/>
    <property type="molecule type" value="Genomic_DNA"/>
</dbReference>
<dbReference type="Gene3D" id="3.40.50.2300">
    <property type="match status" value="1"/>
</dbReference>
<evidence type="ECO:0000259" key="12">
    <source>
        <dbReference type="PROSITE" id="PS50110"/>
    </source>
</evidence>
<evidence type="ECO:0000256" key="5">
    <source>
        <dbReference type="ARBA" id="ARBA00022741"/>
    </source>
</evidence>
<dbReference type="InterPro" id="IPR004358">
    <property type="entry name" value="Sig_transdc_His_kin-like_C"/>
</dbReference>
<keyword evidence="6 13" id="KW-0418">Kinase</keyword>
<sequence length="409" mass="46228">MYTDPIRVLLIEDDLGDADLITEFLDFIKSTPFQITHHRCLQEVLQPRDQDAYDVILLDLSLPDSFGLETVEQVYNQFPTIPIVILSGLEDESLATIAVQKGAQDYLVKGDFDSNLLVRSIRYGIERAKTIQLLNQKEQQLQQANEQLEHRVAERTSELQQANDQLRTLESQLRLALAQEQELSHFKSRIISTVSHEYRTPLTTINSSAEILERYLHKLDAEKQRKHFQRIQLSVKHLTALVEDVLFINKAELEKVEFNPEPIYLVSFFEEIVEGLQITVDEKHQLFFTHHGSCECANLDPKLLRQMITNLLSNAIKYSPQGGKITLNLSCEENQVVFQVQDKGIGIPQADQAKLFESFSRAGNVGTIAGTGLGLSIVKKCVDLHGGEITVKSEVGFGTTFTVTLPLIK</sequence>
<dbReference type="Gene3D" id="3.30.565.10">
    <property type="entry name" value="Histidine kinase-like ATPase, C-terminal domain"/>
    <property type="match status" value="1"/>
</dbReference>
<dbReference type="InterPro" id="IPR005467">
    <property type="entry name" value="His_kinase_dom"/>
</dbReference>
<dbReference type="EC" id="2.7.13.3" evidence="2"/>
<evidence type="ECO:0000313" key="13">
    <source>
        <dbReference type="EMBL" id="EDX75540.1"/>
    </source>
</evidence>
<evidence type="ECO:0000259" key="11">
    <source>
        <dbReference type="PROSITE" id="PS50109"/>
    </source>
</evidence>
<dbReference type="Pfam" id="PF00072">
    <property type="entry name" value="Response_reg"/>
    <property type="match status" value="1"/>
</dbReference>
<accession>B4VRU1</accession>
<feature type="domain" description="Histidine kinase" evidence="11">
    <location>
        <begin position="193"/>
        <end position="409"/>
    </location>
</feature>
<reference evidence="13 14" key="1">
    <citation type="submission" date="2008-07" db="EMBL/GenBank/DDBJ databases">
        <authorList>
            <person name="Tandeau de Marsac N."/>
            <person name="Ferriera S."/>
            <person name="Johnson J."/>
            <person name="Kravitz S."/>
            <person name="Beeson K."/>
            <person name="Sutton G."/>
            <person name="Rogers Y.-H."/>
            <person name="Friedman R."/>
            <person name="Frazier M."/>
            <person name="Venter J.C."/>
        </authorList>
    </citation>
    <scope>NUCLEOTIDE SEQUENCE [LARGE SCALE GENOMIC DNA]</scope>
    <source>
        <strain evidence="13 14">PCC 7420</strain>
    </source>
</reference>
<keyword evidence="5" id="KW-0547">Nucleotide-binding</keyword>
<dbReference type="SUPFAM" id="SSF47384">
    <property type="entry name" value="Homodimeric domain of signal transducing histidine kinase"/>
    <property type="match status" value="1"/>
</dbReference>
<evidence type="ECO:0000313" key="14">
    <source>
        <dbReference type="Proteomes" id="UP000003835"/>
    </source>
</evidence>
<dbReference type="PANTHER" id="PTHR43711">
    <property type="entry name" value="TWO-COMPONENT HISTIDINE KINASE"/>
    <property type="match status" value="1"/>
</dbReference>
<dbReference type="OrthoDB" id="437650at2"/>
<feature type="modified residue" description="4-aspartylphosphate" evidence="9">
    <location>
        <position position="59"/>
    </location>
</feature>
<evidence type="ECO:0000256" key="1">
    <source>
        <dbReference type="ARBA" id="ARBA00000085"/>
    </source>
</evidence>
<dbReference type="RefSeq" id="WP_006101247.1">
    <property type="nucleotide sequence ID" value="NZ_DS989849.1"/>
</dbReference>
<dbReference type="InterPro" id="IPR003661">
    <property type="entry name" value="HisK_dim/P_dom"/>
</dbReference>
<dbReference type="CDD" id="cd00156">
    <property type="entry name" value="REC"/>
    <property type="match status" value="1"/>
</dbReference>
<evidence type="ECO:0000256" key="9">
    <source>
        <dbReference type="PROSITE-ProRule" id="PRU00169"/>
    </source>
</evidence>
<protein>
    <recommendedName>
        <fullName evidence="2">histidine kinase</fullName>
        <ecNumber evidence="2">2.7.13.3</ecNumber>
    </recommendedName>
</protein>
<keyword evidence="3 9" id="KW-0597">Phosphoprotein</keyword>
<evidence type="ECO:0000256" key="6">
    <source>
        <dbReference type="ARBA" id="ARBA00022777"/>
    </source>
</evidence>
<dbReference type="SUPFAM" id="SSF52172">
    <property type="entry name" value="CheY-like"/>
    <property type="match status" value="1"/>
</dbReference>
<dbReference type="InterPro" id="IPR036097">
    <property type="entry name" value="HisK_dim/P_sf"/>
</dbReference>
<dbReference type="PROSITE" id="PS50110">
    <property type="entry name" value="RESPONSE_REGULATORY"/>
    <property type="match status" value="1"/>
</dbReference>
<comment type="catalytic activity">
    <reaction evidence="1">
        <text>ATP + protein L-histidine = ADP + protein N-phospho-L-histidine.</text>
        <dbReference type="EC" id="2.7.13.3"/>
    </reaction>
</comment>
<dbReference type="AlphaFoldDB" id="B4VRU1"/>
<dbReference type="InterPro" id="IPR050736">
    <property type="entry name" value="Sensor_HK_Regulatory"/>
</dbReference>
<dbReference type="FunFam" id="3.30.565.10:FF:000037">
    <property type="entry name" value="Hybrid sensor histidine kinase/response regulator"/>
    <property type="match status" value="1"/>
</dbReference>
<evidence type="ECO:0000256" key="4">
    <source>
        <dbReference type="ARBA" id="ARBA00022679"/>
    </source>
</evidence>
<dbReference type="PRINTS" id="PR00344">
    <property type="entry name" value="BCTRLSENSOR"/>
</dbReference>
<keyword evidence="8" id="KW-0902">Two-component regulatory system</keyword>
<dbReference type="SMART" id="SM00387">
    <property type="entry name" value="HATPase_c"/>
    <property type="match status" value="1"/>
</dbReference>
<dbReference type="SMART" id="SM00448">
    <property type="entry name" value="REC"/>
    <property type="match status" value="1"/>
</dbReference>
<dbReference type="eggNOG" id="COG2205">
    <property type="taxonomic scope" value="Bacteria"/>
</dbReference>
<dbReference type="Pfam" id="PF00512">
    <property type="entry name" value="HisKA"/>
    <property type="match status" value="1"/>
</dbReference>
<keyword evidence="4" id="KW-0808">Transferase</keyword>
<dbReference type="HOGENOM" id="CLU_000445_114_72_3"/>
<dbReference type="GO" id="GO:0000155">
    <property type="term" value="F:phosphorelay sensor kinase activity"/>
    <property type="evidence" value="ECO:0007669"/>
    <property type="project" value="InterPro"/>
</dbReference>
<proteinExistence type="predicted"/>
<dbReference type="InterPro" id="IPR003594">
    <property type="entry name" value="HATPase_dom"/>
</dbReference>
<feature type="domain" description="Response regulatory" evidence="12">
    <location>
        <begin position="7"/>
        <end position="124"/>
    </location>
</feature>
<dbReference type="GO" id="GO:0005524">
    <property type="term" value="F:ATP binding"/>
    <property type="evidence" value="ECO:0007669"/>
    <property type="project" value="UniProtKB-KW"/>
</dbReference>
<gene>
    <name evidence="13" type="ORF">MC7420_1458</name>
</gene>
<dbReference type="Proteomes" id="UP000003835">
    <property type="component" value="Unassembled WGS sequence"/>
</dbReference>
<dbReference type="InterPro" id="IPR036890">
    <property type="entry name" value="HATPase_C_sf"/>
</dbReference>
<dbReference type="InterPro" id="IPR001789">
    <property type="entry name" value="Sig_transdc_resp-reg_receiver"/>
</dbReference>
<keyword evidence="7" id="KW-0067">ATP-binding</keyword>
<dbReference type="Pfam" id="PF02518">
    <property type="entry name" value="HATPase_c"/>
    <property type="match status" value="1"/>
</dbReference>
<keyword evidence="14" id="KW-1185">Reference proteome</keyword>
<dbReference type="PANTHER" id="PTHR43711:SF26">
    <property type="entry name" value="SENSOR HISTIDINE KINASE RCSC"/>
    <property type="match status" value="1"/>
</dbReference>
<dbReference type="STRING" id="118168.MC7420_1458"/>
<name>B4VRU1_9CYAN</name>
<dbReference type="CDD" id="cd00082">
    <property type="entry name" value="HisKA"/>
    <property type="match status" value="1"/>
</dbReference>
<keyword evidence="10" id="KW-0175">Coiled coil</keyword>
<dbReference type="Gene3D" id="1.10.287.130">
    <property type="match status" value="1"/>
</dbReference>
<dbReference type="SMART" id="SM00388">
    <property type="entry name" value="HisKA"/>
    <property type="match status" value="1"/>
</dbReference>